<dbReference type="EC" id="3.1.4.52" evidence="2"/>
<evidence type="ECO:0000259" key="1">
    <source>
        <dbReference type="PROSITE" id="PS51833"/>
    </source>
</evidence>
<gene>
    <name evidence="2" type="primary">cdgJ_14</name>
    <name evidence="2" type="ORF">SDC9_128103</name>
</gene>
<dbReference type="AlphaFoldDB" id="A0A645CVW3"/>
<dbReference type="EMBL" id="VSSQ01030496">
    <property type="protein sequence ID" value="MPM81051.1"/>
    <property type="molecule type" value="Genomic_DNA"/>
</dbReference>
<feature type="domain" description="HDOD" evidence="1">
    <location>
        <begin position="1"/>
        <end position="155"/>
    </location>
</feature>
<name>A0A645CVW3_9ZZZZ</name>
<evidence type="ECO:0000313" key="2">
    <source>
        <dbReference type="EMBL" id="MPM81051.1"/>
    </source>
</evidence>
<dbReference type="Pfam" id="PF08668">
    <property type="entry name" value="HDOD"/>
    <property type="match status" value="1"/>
</dbReference>
<proteinExistence type="predicted"/>
<accession>A0A645CVW3</accession>
<keyword evidence="2" id="KW-0378">Hydrolase</keyword>
<comment type="caution">
    <text evidence="2">The sequence shown here is derived from an EMBL/GenBank/DDBJ whole genome shotgun (WGS) entry which is preliminary data.</text>
</comment>
<dbReference type="PROSITE" id="PS51833">
    <property type="entry name" value="HDOD"/>
    <property type="match status" value="1"/>
</dbReference>
<dbReference type="PANTHER" id="PTHR33525">
    <property type="match status" value="1"/>
</dbReference>
<dbReference type="GO" id="GO:0071111">
    <property type="term" value="F:cyclic-guanylate-specific phosphodiesterase activity"/>
    <property type="evidence" value="ECO:0007669"/>
    <property type="project" value="UniProtKB-EC"/>
</dbReference>
<organism evidence="2">
    <name type="scientific">bioreactor metagenome</name>
    <dbReference type="NCBI Taxonomy" id="1076179"/>
    <lineage>
        <taxon>unclassified sequences</taxon>
        <taxon>metagenomes</taxon>
        <taxon>ecological metagenomes</taxon>
    </lineage>
</organism>
<protein>
    <submittedName>
        <fullName evidence="2">Cyclic di-GMP phosphodiesterase CdgJ</fullName>
        <ecNumber evidence="2">3.1.4.52</ecNumber>
    </submittedName>
</protein>
<dbReference type="PANTHER" id="PTHR33525:SF4">
    <property type="entry name" value="CYCLIC DI-GMP PHOSPHODIESTERASE CDGJ"/>
    <property type="match status" value="1"/>
</dbReference>
<dbReference type="InterPro" id="IPR052340">
    <property type="entry name" value="RNase_Y/CdgJ"/>
</dbReference>
<dbReference type="Gene3D" id="1.10.3210.10">
    <property type="entry name" value="Hypothetical protein af1432"/>
    <property type="match status" value="1"/>
</dbReference>
<sequence length="179" mass="19618">MAFSLIRLVNSAYFALPNRVNSVQQALVVLGLHQLKQWVYLLSFRQGSSGRQDELIRLSFLRGNFCMQLAKQTGVLPITPSEAYLLGMFSTLGTLMEVPLAAALAELPIAQPIKDGLLEGGGPCGDLYQLMVSYEQADWATVNARAAALQLPEQALRETYIACVEEVDRTWGKLQSAGN</sequence>
<reference evidence="2" key="1">
    <citation type="submission" date="2019-08" db="EMBL/GenBank/DDBJ databases">
        <authorList>
            <person name="Kucharzyk K."/>
            <person name="Murdoch R.W."/>
            <person name="Higgins S."/>
            <person name="Loffler F."/>
        </authorList>
    </citation>
    <scope>NUCLEOTIDE SEQUENCE</scope>
</reference>
<dbReference type="SUPFAM" id="SSF109604">
    <property type="entry name" value="HD-domain/PDEase-like"/>
    <property type="match status" value="1"/>
</dbReference>
<dbReference type="InterPro" id="IPR013976">
    <property type="entry name" value="HDOD"/>
</dbReference>